<evidence type="ECO:0000313" key="2">
    <source>
        <dbReference type="Proteomes" id="UP000694892"/>
    </source>
</evidence>
<sequence length="114" mass="12853">KGYRETRRRQINNWFRVDVTTREGKGDTRIQPEKLIGDCDEFAKEYGGSAYPLSDAERFWAQYNRNIQVVSCTGMEAVPMEVKVEEKTEFMSGSFASAAISGSDPELFIGPGMD</sequence>
<proteinExistence type="predicted"/>
<accession>A0A974D5T6</accession>
<evidence type="ECO:0000313" key="1">
    <source>
        <dbReference type="EMBL" id="OCT86054.1"/>
    </source>
</evidence>
<reference evidence="2" key="1">
    <citation type="journal article" date="2016" name="Nature">
        <title>Genome evolution in the allotetraploid frog Xenopus laevis.</title>
        <authorList>
            <person name="Session A.M."/>
            <person name="Uno Y."/>
            <person name="Kwon T."/>
            <person name="Chapman J.A."/>
            <person name="Toyoda A."/>
            <person name="Takahashi S."/>
            <person name="Fukui A."/>
            <person name="Hikosaka A."/>
            <person name="Suzuki A."/>
            <person name="Kondo M."/>
            <person name="van Heeringen S.J."/>
            <person name="Quigley I."/>
            <person name="Heinz S."/>
            <person name="Ogino H."/>
            <person name="Ochi H."/>
            <person name="Hellsten U."/>
            <person name="Lyons J.B."/>
            <person name="Simakov O."/>
            <person name="Putnam N."/>
            <person name="Stites J."/>
            <person name="Kuroki Y."/>
            <person name="Tanaka T."/>
            <person name="Michiue T."/>
            <person name="Watanabe M."/>
            <person name="Bogdanovic O."/>
            <person name="Lister R."/>
            <person name="Georgiou G."/>
            <person name="Paranjpe S.S."/>
            <person name="van Kruijsbergen I."/>
            <person name="Shu S."/>
            <person name="Carlson J."/>
            <person name="Kinoshita T."/>
            <person name="Ohta Y."/>
            <person name="Mawaribuchi S."/>
            <person name="Jenkins J."/>
            <person name="Grimwood J."/>
            <person name="Schmutz J."/>
            <person name="Mitros T."/>
            <person name="Mozaffari S.V."/>
            <person name="Suzuki Y."/>
            <person name="Haramoto Y."/>
            <person name="Yamamoto T.S."/>
            <person name="Takagi C."/>
            <person name="Heald R."/>
            <person name="Miller K."/>
            <person name="Haudenschild C."/>
            <person name="Kitzman J."/>
            <person name="Nakayama T."/>
            <person name="Izutsu Y."/>
            <person name="Robert J."/>
            <person name="Fortriede J."/>
            <person name="Burns K."/>
            <person name="Lotay V."/>
            <person name="Karimi K."/>
            <person name="Yasuoka Y."/>
            <person name="Dichmann D.S."/>
            <person name="Flajnik M.F."/>
            <person name="Houston D.W."/>
            <person name="Shendure J."/>
            <person name="DuPasquier L."/>
            <person name="Vize P.D."/>
            <person name="Zorn A.M."/>
            <person name="Ito M."/>
            <person name="Marcotte E.M."/>
            <person name="Wallingford J.B."/>
            <person name="Ito Y."/>
            <person name="Asashima M."/>
            <person name="Ueno N."/>
            <person name="Matsuda Y."/>
            <person name="Veenstra G.J."/>
            <person name="Fujiyama A."/>
            <person name="Harland R.M."/>
            <person name="Taira M."/>
            <person name="Rokhsar D.S."/>
        </authorList>
    </citation>
    <scope>NUCLEOTIDE SEQUENCE [LARGE SCALE GENOMIC DNA]</scope>
    <source>
        <strain evidence="2">J</strain>
    </source>
</reference>
<dbReference type="EMBL" id="CM004471">
    <property type="protein sequence ID" value="OCT86054.1"/>
    <property type="molecule type" value="Genomic_DNA"/>
</dbReference>
<name>A0A974D5T6_XENLA</name>
<dbReference type="Proteomes" id="UP000694892">
    <property type="component" value="Chromosome 3S"/>
</dbReference>
<organism evidence="1 2">
    <name type="scientific">Xenopus laevis</name>
    <name type="common">African clawed frog</name>
    <dbReference type="NCBI Taxonomy" id="8355"/>
    <lineage>
        <taxon>Eukaryota</taxon>
        <taxon>Metazoa</taxon>
        <taxon>Chordata</taxon>
        <taxon>Craniata</taxon>
        <taxon>Vertebrata</taxon>
        <taxon>Euteleostomi</taxon>
        <taxon>Amphibia</taxon>
        <taxon>Batrachia</taxon>
        <taxon>Anura</taxon>
        <taxon>Pipoidea</taxon>
        <taxon>Pipidae</taxon>
        <taxon>Xenopodinae</taxon>
        <taxon>Xenopus</taxon>
        <taxon>Xenopus</taxon>
    </lineage>
</organism>
<dbReference type="AlphaFoldDB" id="A0A974D5T6"/>
<gene>
    <name evidence="1" type="ORF">XELAEV_18019748mg</name>
</gene>
<protein>
    <submittedName>
        <fullName evidence="1">Uncharacterized protein</fullName>
    </submittedName>
</protein>
<feature type="non-terminal residue" evidence="1">
    <location>
        <position position="1"/>
    </location>
</feature>